<keyword evidence="4" id="KW-1185">Reference proteome</keyword>
<evidence type="ECO:0000313" key="3">
    <source>
        <dbReference type="EMBL" id="PFX11170.1"/>
    </source>
</evidence>
<dbReference type="PANTHER" id="PTHR33309">
    <property type="entry name" value="KERATIN, ULTRA HIGH-SULFUR MATRIX PROTEIN-LIKE"/>
    <property type="match status" value="1"/>
</dbReference>
<dbReference type="EMBL" id="LSMT01003368">
    <property type="protein sequence ID" value="PFX11170.1"/>
    <property type="molecule type" value="Genomic_DNA"/>
</dbReference>
<organism evidence="3 4">
    <name type="scientific">Stylophora pistillata</name>
    <name type="common">Smooth cauliflower coral</name>
    <dbReference type="NCBI Taxonomy" id="50429"/>
    <lineage>
        <taxon>Eukaryota</taxon>
        <taxon>Metazoa</taxon>
        <taxon>Cnidaria</taxon>
        <taxon>Anthozoa</taxon>
        <taxon>Hexacorallia</taxon>
        <taxon>Scleractinia</taxon>
        <taxon>Astrocoeniina</taxon>
        <taxon>Pocilloporidae</taxon>
        <taxon>Stylophora</taxon>
    </lineage>
</organism>
<evidence type="ECO:0000313" key="4">
    <source>
        <dbReference type="Proteomes" id="UP000225706"/>
    </source>
</evidence>
<dbReference type="InterPro" id="IPR049012">
    <property type="entry name" value="Mutator_transp_dom"/>
</dbReference>
<feature type="domain" description="Mutator-like transposase" evidence="2">
    <location>
        <begin position="95"/>
        <end position="463"/>
    </location>
</feature>
<proteinExistence type="predicted"/>
<evidence type="ECO:0000256" key="1">
    <source>
        <dbReference type="SAM" id="MobiDB-lite"/>
    </source>
</evidence>
<feature type="compositionally biased region" description="Polar residues" evidence="1">
    <location>
        <begin position="30"/>
        <end position="58"/>
    </location>
</feature>
<dbReference type="AlphaFoldDB" id="A0A2B4R3T3"/>
<dbReference type="PANTHER" id="PTHR33309:SF3">
    <property type="entry name" value="CCHC-TYPE DOMAIN-CONTAINING PROTEIN"/>
    <property type="match status" value="1"/>
</dbReference>
<comment type="caution">
    <text evidence="3">The sequence shown here is derived from an EMBL/GenBank/DDBJ whole genome shotgun (WGS) entry which is preliminary data.</text>
</comment>
<reference evidence="4" key="1">
    <citation type="journal article" date="2017" name="bioRxiv">
        <title>Comparative analysis of the genomes of Stylophora pistillata and Acropora digitifera provides evidence for extensive differences between species of corals.</title>
        <authorList>
            <person name="Voolstra C.R."/>
            <person name="Li Y."/>
            <person name="Liew Y.J."/>
            <person name="Baumgarten S."/>
            <person name="Zoccola D."/>
            <person name="Flot J.-F."/>
            <person name="Tambutte S."/>
            <person name="Allemand D."/>
            <person name="Aranda M."/>
        </authorList>
    </citation>
    <scope>NUCLEOTIDE SEQUENCE [LARGE SCALE GENOMIC DNA]</scope>
</reference>
<dbReference type="Pfam" id="PF20700">
    <property type="entry name" value="Mutator"/>
    <property type="match status" value="1"/>
</dbReference>
<feature type="non-terminal residue" evidence="3">
    <location>
        <position position="1"/>
    </location>
</feature>
<gene>
    <name evidence="3" type="ORF">AWC38_SpisGene25287</name>
</gene>
<dbReference type="OrthoDB" id="5983687at2759"/>
<protein>
    <recommendedName>
        <fullName evidence="2">Mutator-like transposase domain-containing protein</fullName>
    </recommendedName>
</protein>
<accession>A0A2B4R3T3</accession>
<sequence>PPKRKFRSVRRKKRKFTGNLHTRKRKLNENESTVGSTEESEASDTNNDVVTPKQSTPDSVRAKAKTLPASVKKLEQDSGDSSESSSEDQSKTPEGFRFVDIAILRAIFVSFLCPLCRYGHVVFEEDLNSKKGFATLLVLKCASRKCKYSKSFYTSAKIDGGQAFEVNRRILLATRNIGIGHQGLVKFAGVMNMLTPMNENSYRDHVTAIRNAAETEARRSMANAAREAKEFYEPEDDGIHNIGVSGDGTWRRRGYSSAYGVVTTLSTVTGKVLDVEIMSKECRECMVWREREGTVAFQEWWERHQHLCQVNHFGSSGSMDASGMLSMFQRSVEVHSARYTEFLGDGDSKAHKLITEQAVYGDVEVTKLECVGHVQKRLGSRLRSMKKRLGQTRLEDGKTIGGAGRLTKTTIDKLQVYYGKAIRNNSHDLQAMKNAVMAIWHHTQSTNERPDHDLCPPGDDSWCGFQRDVAKGTSDYQHNHPLPKAVANSILPIFEALSDEDLLARCLHGGTQNQNEAINALIWQRATKETHSGLVVVELAVFLAVSHFNDGAASIISVLQELGIYPGQHCIMASQKLDHNRLPHSRRKSSERAKSRRKQLRNLKKGYIDSLEAREEQQYEAGAF</sequence>
<feature type="region of interest" description="Disordered" evidence="1">
    <location>
        <begin position="1"/>
        <end position="92"/>
    </location>
</feature>
<feature type="compositionally biased region" description="Basic residues" evidence="1">
    <location>
        <begin position="1"/>
        <end position="26"/>
    </location>
</feature>
<evidence type="ECO:0000259" key="2">
    <source>
        <dbReference type="Pfam" id="PF20700"/>
    </source>
</evidence>
<dbReference type="Proteomes" id="UP000225706">
    <property type="component" value="Unassembled WGS sequence"/>
</dbReference>
<name>A0A2B4R3T3_STYPI</name>